<feature type="transmembrane region" description="Helical" evidence="1">
    <location>
        <begin position="42"/>
        <end position="63"/>
    </location>
</feature>
<keyword evidence="1" id="KW-0472">Membrane</keyword>
<reference evidence="2 3" key="1">
    <citation type="submission" date="2018-07" db="EMBL/GenBank/DDBJ databases">
        <title>Genome sequences of Haloplanus salinus JCM 18368T.</title>
        <authorList>
            <person name="Kim Y.B."/>
            <person name="Roh S.W."/>
        </authorList>
    </citation>
    <scope>NUCLEOTIDE SEQUENCE [LARGE SCALE GENOMIC DNA]</scope>
    <source>
        <strain evidence="2 3">JCM 18368</strain>
    </source>
</reference>
<feature type="transmembrane region" description="Helical" evidence="1">
    <location>
        <begin position="216"/>
        <end position="241"/>
    </location>
</feature>
<gene>
    <name evidence="2" type="ORF">DU504_14660</name>
</gene>
<dbReference type="RefSeq" id="WP_114450068.1">
    <property type="nucleotide sequence ID" value="NZ_QPHM01000001.1"/>
</dbReference>
<proteinExistence type="predicted"/>
<accession>A0A368NFI7</accession>
<keyword evidence="3" id="KW-1185">Reference proteome</keyword>
<name>A0A368NFI7_9EURY</name>
<sequence>MSYARGVRVFNQFTFFSVLIPGLFAVAFVLPVAPPSVFGLDAGWVLVLVVGLSFGVGMTLHIASESFERWMPGAYRPTERMRDRLNALAADAGSAEAVTLMTEFVTLYDERFNTDVSGTVATTESVTTVVDPDPADLTTDTGLDTSDLPFSRADGKRVFQATLAELWSKNVGPIRILVTTYFLCRSMALLIPALAVGYGGFALLLAAGSIRFDPLYAAFLGHVGFVSLLVTVLVFGAAVFFHGYNRYAGYTVSYLIAGFVQHEEPATSVSAASD</sequence>
<dbReference type="EMBL" id="QPHM01000001">
    <property type="protein sequence ID" value="RCU48435.1"/>
    <property type="molecule type" value="Genomic_DNA"/>
</dbReference>
<feature type="transmembrane region" description="Helical" evidence="1">
    <location>
        <begin position="189"/>
        <end position="210"/>
    </location>
</feature>
<evidence type="ECO:0000313" key="2">
    <source>
        <dbReference type="EMBL" id="RCU48435.1"/>
    </source>
</evidence>
<protein>
    <submittedName>
        <fullName evidence="2">Uncharacterized protein</fullName>
    </submittedName>
</protein>
<keyword evidence="1" id="KW-0812">Transmembrane</keyword>
<keyword evidence="1" id="KW-1133">Transmembrane helix</keyword>
<comment type="caution">
    <text evidence="2">The sequence shown here is derived from an EMBL/GenBank/DDBJ whole genome shotgun (WGS) entry which is preliminary data.</text>
</comment>
<evidence type="ECO:0000313" key="3">
    <source>
        <dbReference type="Proteomes" id="UP000252189"/>
    </source>
</evidence>
<organism evidence="2 3">
    <name type="scientific">Haloplanus salinus</name>
    <dbReference type="NCBI Taxonomy" id="1126245"/>
    <lineage>
        <taxon>Archaea</taxon>
        <taxon>Methanobacteriati</taxon>
        <taxon>Methanobacteriota</taxon>
        <taxon>Stenosarchaea group</taxon>
        <taxon>Halobacteria</taxon>
        <taxon>Halobacteriales</taxon>
        <taxon>Haloferacaceae</taxon>
        <taxon>Haloplanus</taxon>
    </lineage>
</organism>
<dbReference type="Proteomes" id="UP000252189">
    <property type="component" value="Unassembled WGS sequence"/>
</dbReference>
<dbReference type="AlphaFoldDB" id="A0A368NFI7"/>
<feature type="transmembrane region" description="Helical" evidence="1">
    <location>
        <begin position="12"/>
        <end position="30"/>
    </location>
</feature>
<evidence type="ECO:0000256" key="1">
    <source>
        <dbReference type="SAM" id="Phobius"/>
    </source>
</evidence>